<dbReference type="Pfam" id="PF10613">
    <property type="entry name" value="Lig_chan-Glu_bd"/>
    <property type="match status" value="1"/>
</dbReference>
<proteinExistence type="predicted"/>
<feature type="domain" description="Ionotropic glutamate receptor C-terminal" evidence="14">
    <location>
        <begin position="318"/>
        <end position="675"/>
    </location>
</feature>
<keyword evidence="2" id="KW-0813">Transport</keyword>
<dbReference type="PANTHER" id="PTHR18966">
    <property type="entry name" value="IONOTROPIC GLUTAMATE RECEPTOR"/>
    <property type="match status" value="1"/>
</dbReference>
<keyword evidence="8 13" id="KW-0472">Membrane</keyword>
<dbReference type="OrthoDB" id="5990463at2759"/>
<feature type="transmembrane region" description="Helical" evidence="13">
    <location>
        <begin position="481"/>
        <end position="498"/>
    </location>
</feature>
<keyword evidence="9" id="KW-0675">Receptor</keyword>
<keyword evidence="12" id="KW-0407">Ion channel</keyword>
<sequence length="795" mass="91133">SRHRNNMRILKMFYILSFVILNVTFSWELGMKSFGIISPCQQNRSSSGNFTNNSSNQWPITNLPNLSEAAITTTSNSILRYVIEKSIRIAPSSSSATNFILYVNTDGKLNEKHDNNKVREEIFKRRHNQDFQEIYFHISLKILLYDIEWLEKFVESLVQLLKSLLVIVLNVGYFLTELIVGRFSSNLLNHPRVIWISRHAELKTGGFLFRYGLVLEYGHQCLGNLIKSYHFVWRNRKKDTEILQIQIDKNQTVIKARKNNENQNFFKHPIKDIPTLKIITLMSGDVFMYQRHDFFNEATQNCDGSKTHLCKQPIVTATGTVGGWELTCCAGFLIDLLNDVKNDVKFEADLEISPNFIFGGYNETSNTFNGLIGAVNSSHYDLALASVTVTEQRSRFVDFSHPYVDVEIGMLMDSAALKNSIWSYFQFNFIANLDPFVFLSFCGLYCVSFAILGFTEYYIAKEKKQSCLILRGRRTRLRRNIFLETVAYLNRLAFGHDSGGKEPITYAGRMIAGTLAAAYITIISLYTASLTVGQVQMKNDLSDISLDSEVFANPTPDFKFATLKDSSTEGFFKNSELPKLRKMYEFMKDYSYSDNKDGLGRLENKELQAVIEESLVYKHSSIACNLDIHNLKFGSSGWSFVLQKNSPWTDGISESIMRLSEQGRLAELRKKWVNFKCVPNNKVESYSFHFFAMPFLCLAAMFVCCLLTTWLQKLYYNSNLSRKNTFQPDISYVMDDPATECDANTRTLNIPSNSWQDAKKAQSTFSLTTRRVATVFETNTNRRKRSRTHTIESTC</sequence>
<reference evidence="16" key="1">
    <citation type="submission" date="2021-01" db="UniProtKB">
        <authorList>
            <consortium name="EnsemblMetazoa"/>
        </authorList>
    </citation>
    <scope>IDENTIFICATION</scope>
</reference>
<dbReference type="GO" id="GO:0015276">
    <property type="term" value="F:ligand-gated monoatomic ion channel activity"/>
    <property type="evidence" value="ECO:0007669"/>
    <property type="project" value="InterPro"/>
</dbReference>
<dbReference type="InterPro" id="IPR015683">
    <property type="entry name" value="Ionotropic_Glu_rcpt"/>
</dbReference>
<evidence type="ECO:0000256" key="12">
    <source>
        <dbReference type="ARBA" id="ARBA00023303"/>
    </source>
</evidence>
<evidence type="ECO:0000313" key="16">
    <source>
        <dbReference type="EnsemblMetazoa" id="CLYHEMP011496.1"/>
    </source>
</evidence>
<dbReference type="InterPro" id="IPR001320">
    <property type="entry name" value="Iontro_rcpt_C"/>
</dbReference>
<dbReference type="AlphaFoldDB" id="A0A7M5VH34"/>
<organism evidence="16 17">
    <name type="scientific">Clytia hemisphaerica</name>
    <dbReference type="NCBI Taxonomy" id="252671"/>
    <lineage>
        <taxon>Eukaryota</taxon>
        <taxon>Metazoa</taxon>
        <taxon>Cnidaria</taxon>
        <taxon>Hydrozoa</taxon>
        <taxon>Hydroidolina</taxon>
        <taxon>Leptothecata</taxon>
        <taxon>Obeliida</taxon>
        <taxon>Clytiidae</taxon>
        <taxon>Clytia</taxon>
    </lineage>
</organism>
<evidence type="ECO:0000256" key="10">
    <source>
        <dbReference type="ARBA" id="ARBA00023180"/>
    </source>
</evidence>
<evidence type="ECO:0000256" key="7">
    <source>
        <dbReference type="ARBA" id="ARBA00023065"/>
    </source>
</evidence>
<name>A0A7M5VH34_9CNID</name>
<keyword evidence="5" id="KW-0862">Zinc</keyword>
<evidence type="ECO:0000259" key="15">
    <source>
        <dbReference type="SMART" id="SM00918"/>
    </source>
</evidence>
<evidence type="ECO:0000313" key="17">
    <source>
        <dbReference type="Proteomes" id="UP000594262"/>
    </source>
</evidence>
<keyword evidence="11" id="KW-1071">Ligand-gated ion channel</keyword>
<feature type="transmembrane region" description="Helical" evidence="13">
    <location>
        <begin position="690"/>
        <end position="711"/>
    </location>
</feature>
<dbReference type="GO" id="GO:0016020">
    <property type="term" value="C:membrane"/>
    <property type="evidence" value="ECO:0007669"/>
    <property type="project" value="UniProtKB-SubCell"/>
</dbReference>
<dbReference type="GO" id="GO:0046872">
    <property type="term" value="F:metal ion binding"/>
    <property type="evidence" value="ECO:0007669"/>
    <property type="project" value="UniProtKB-KW"/>
</dbReference>
<dbReference type="InterPro" id="IPR019594">
    <property type="entry name" value="Glu/Gly-bd"/>
</dbReference>
<feature type="transmembrane region" description="Helical" evidence="13">
    <location>
        <begin position="436"/>
        <end position="460"/>
    </location>
</feature>
<evidence type="ECO:0000256" key="5">
    <source>
        <dbReference type="ARBA" id="ARBA00022833"/>
    </source>
</evidence>
<accession>A0A7M5VH34</accession>
<comment type="subcellular location">
    <subcellularLocation>
        <location evidence="1">Membrane</location>
        <topology evidence="1">Multi-pass membrane protein</topology>
    </subcellularLocation>
</comment>
<evidence type="ECO:0000256" key="1">
    <source>
        <dbReference type="ARBA" id="ARBA00004141"/>
    </source>
</evidence>
<evidence type="ECO:0000256" key="9">
    <source>
        <dbReference type="ARBA" id="ARBA00023170"/>
    </source>
</evidence>
<evidence type="ECO:0000256" key="3">
    <source>
        <dbReference type="ARBA" id="ARBA00022692"/>
    </source>
</evidence>
<feature type="transmembrane region" description="Helical" evidence="13">
    <location>
        <begin position="510"/>
        <end position="532"/>
    </location>
</feature>
<keyword evidence="7" id="KW-0406">Ion transport</keyword>
<dbReference type="EnsemblMetazoa" id="CLYHEMT011496.1">
    <property type="protein sequence ID" value="CLYHEMP011496.1"/>
    <property type="gene ID" value="CLYHEMG011496"/>
</dbReference>
<evidence type="ECO:0000256" key="6">
    <source>
        <dbReference type="ARBA" id="ARBA00022989"/>
    </source>
</evidence>
<evidence type="ECO:0000256" key="4">
    <source>
        <dbReference type="ARBA" id="ARBA00022723"/>
    </source>
</evidence>
<evidence type="ECO:0000259" key="14">
    <source>
        <dbReference type="SMART" id="SM00079"/>
    </source>
</evidence>
<dbReference type="SMART" id="SM00918">
    <property type="entry name" value="Lig_chan-Glu_bd"/>
    <property type="match status" value="1"/>
</dbReference>
<evidence type="ECO:0000256" key="8">
    <source>
        <dbReference type="ARBA" id="ARBA00023136"/>
    </source>
</evidence>
<feature type="domain" description="Ionotropic glutamate receptor L-glutamate and glycine-binding" evidence="15">
    <location>
        <begin position="313"/>
        <end position="377"/>
    </location>
</feature>
<evidence type="ECO:0000256" key="13">
    <source>
        <dbReference type="SAM" id="Phobius"/>
    </source>
</evidence>
<evidence type="ECO:0000256" key="11">
    <source>
        <dbReference type="ARBA" id="ARBA00023286"/>
    </source>
</evidence>
<keyword evidence="6 13" id="KW-1133">Transmembrane helix</keyword>
<keyword evidence="3 13" id="KW-0812">Transmembrane</keyword>
<keyword evidence="4" id="KW-0479">Metal-binding</keyword>
<dbReference type="SUPFAM" id="SSF53850">
    <property type="entry name" value="Periplasmic binding protein-like II"/>
    <property type="match status" value="1"/>
</dbReference>
<evidence type="ECO:0000256" key="2">
    <source>
        <dbReference type="ARBA" id="ARBA00022448"/>
    </source>
</evidence>
<dbReference type="FunFam" id="3.40.190.10:FF:000009">
    <property type="entry name" value="Putative glutamate receptor ionotropic NMDA 2B"/>
    <property type="match status" value="1"/>
</dbReference>
<dbReference type="Gene3D" id="3.40.190.10">
    <property type="entry name" value="Periplasmic binding protein-like II"/>
    <property type="match status" value="2"/>
</dbReference>
<keyword evidence="17" id="KW-1185">Reference proteome</keyword>
<keyword evidence="10" id="KW-0325">Glycoprotein</keyword>
<dbReference type="SMART" id="SM00079">
    <property type="entry name" value="PBPe"/>
    <property type="match status" value="1"/>
</dbReference>
<dbReference type="Proteomes" id="UP000594262">
    <property type="component" value="Unplaced"/>
</dbReference>
<protein>
    <submittedName>
        <fullName evidence="16">Uncharacterized protein</fullName>
    </submittedName>
</protein>